<dbReference type="InterPro" id="IPR003347">
    <property type="entry name" value="JmjC_dom"/>
</dbReference>
<feature type="compositionally biased region" description="Polar residues" evidence="4">
    <location>
        <begin position="546"/>
        <end position="563"/>
    </location>
</feature>
<feature type="compositionally biased region" description="Basic and acidic residues" evidence="4">
    <location>
        <begin position="530"/>
        <end position="544"/>
    </location>
</feature>
<dbReference type="PROSITE" id="PS51184">
    <property type="entry name" value="JMJC"/>
    <property type="match status" value="1"/>
</dbReference>
<dbReference type="Pfam" id="PF02928">
    <property type="entry name" value="zf-C5HC2"/>
    <property type="match status" value="1"/>
</dbReference>
<keyword evidence="9" id="KW-1185">Reference proteome</keyword>
<dbReference type="AlphaFoldDB" id="A0A8C4NGA0"/>
<dbReference type="SUPFAM" id="SSF46774">
    <property type="entry name" value="ARID-like"/>
    <property type="match status" value="1"/>
</dbReference>
<feature type="domain" description="JmjN" evidence="6">
    <location>
        <begin position="583"/>
        <end position="624"/>
    </location>
</feature>
<dbReference type="Ensembl" id="ENSEBUT00000005993.1">
    <property type="protein sequence ID" value="ENSEBUP00000005554.1"/>
    <property type="gene ID" value="ENSEBUG00000003769.1"/>
</dbReference>
<dbReference type="CDD" id="cd16870">
    <property type="entry name" value="ARID_JARD2"/>
    <property type="match status" value="1"/>
</dbReference>
<evidence type="ECO:0000256" key="2">
    <source>
        <dbReference type="ARBA" id="ARBA00022853"/>
    </source>
</evidence>
<dbReference type="PROSITE" id="PS51011">
    <property type="entry name" value="ARID"/>
    <property type="match status" value="1"/>
</dbReference>
<evidence type="ECO:0000313" key="9">
    <source>
        <dbReference type="Proteomes" id="UP000694388"/>
    </source>
</evidence>
<dbReference type="GO" id="GO:0005634">
    <property type="term" value="C:nucleus"/>
    <property type="evidence" value="ECO:0007669"/>
    <property type="project" value="UniProtKB-SubCell"/>
</dbReference>
<dbReference type="Proteomes" id="UP000694388">
    <property type="component" value="Unplaced"/>
</dbReference>
<keyword evidence="3" id="KW-0539">Nucleus</keyword>
<dbReference type="GO" id="GO:0000785">
    <property type="term" value="C:chromatin"/>
    <property type="evidence" value="ECO:0007669"/>
    <property type="project" value="TreeGrafter"/>
</dbReference>
<dbReference type="InterPro" id="IPR001606">
    <property type="entry name" value="ARID_dom"/>
</dbReference>
<dbReference type="InterPro" id="IPR004198">
    <property type="entry name" value="Znf_C5HC2"/>
</dbReference>
<accession>A0A8C4NGA0</accession>
<dbReference type="GO" id="GO:0010468">
    <property type="term" value="P:regulation of gene expression"/>
    <property type="evidence" value="ECO:0007669"/>
    <property type="project" value="TreeGrafter"/>
</dbReference>
<protein>
    <submittedName>
        <fullName evidence="8">Jumonji and AT-rich interaction domain containing 2</fullName>
    </submittedName>
</protein>
<dbReference type="PROSITE" id="PS51183">
    <property type="entry name" value="JMJN"/>
    <property type="match status" value="1"/>
</dbReference>
<dbReference type="SMART" id="SM01014">
    <property type="entry name" value="ARID"/>
    <property type="match status" value="1"/>
</dbReference>
<organism evidence="8 9">
    <name type="scientific">Eptatretus burgeri</name>
    <name type="common">Inshore hagfish</name>
    <dbReference type="NCBI Taxonomy" id="7764"/>
    <lineage>
        <taxon>Eukaryota</taxon>
        <taxon>Metazoa</taxon>
        <taxon>Chordata</taxon>
        <taxon>Craniata</taxon>
        <taxon>Vertebrata</taxon>
        <taxon>Cyclostomata</taxon>
        <taxon>Myxini</taxon>
        <taxon>Myxiniformes</taxon>
        <taxon>Myxinidae</taxon>
        <taxon>Eptatretinae</taxon>
        <taxon>Eptatretus</taxon>
    </lineage>
</organism>
<dbReference type="InterPro" id="IPR036431">
    <property type="entry name" value="ARID_dom_sf"/>
</dbReference>
<dbReference type="PANTHER" id="PTHR10694:SF113">
    <property type="entry name" value="PROTEIN JUMONJI"/>
    <property type="match status" value="1"/>
</dbReference>
<sequence>MNERRPRRTRVTKQGDYNTGVPWWEEQIVKRALHLSLKDHKPQRRSEAARDAVPLSGASVDGEGSIYDGELLDSSEDSSATDSDLQVRYDEHQTWTQALVTSCLPAHRPAADSGPSEKRPRRVAPRKFAQAGPCIRQPFRATRLRRHASNVPQRSVQNGKISDQKDGSGEKLHDGANRSAVIENLPCTEDFLTFLCLRGTAALPATILWKNPGRDSCSKIGDGEDDEGSGEDEGDGRICLPAYGHRPTPRCLPASHRPGSPCKAKAVNSRAFRPSPGHFLHRVCTIGLRRKGLRERPGVIAWSRGLINNHPAHPSTLARLPKYSSSMLTIPEVLGHRQIGDFPETEGSVLPTAVISPLGQPSTTVGAVVRERSHVTEPHSKRLSLSSQKWMKTVQGSQVPKRALHRRTNKNGTGSHDCPKGIGETEQCKNRKCHEPTVLQSKLVNGNTAAMAAPGNQEDKQVIEKDCAVQENEEASAAIRESTEFLGNCTPLPKSLPGDDGPEQFGLNQKKDMQKQRRLPNGAVESPNTTDHEHSNGPKLKPDLHNGNSAQDPVNINKPTETHSMPKLLSTPHLPPLSALPDVPVFRPTDKEFHDPVAFIEGIRAAAEHCGMCRVVPPPSWRPECRLDEGMRFVTRVQHVHKLAQRWGPNVQRLACIRKCLRRQGICLDELPLIGGCELDLASLSMLTEMLGGTQNLRDARCWQRLADDLGVPRSSQDRLARLQEAYCRYLVPYEELSAEERQKLEDEVEEEHVRLQSEEQPHRCNHGDWVDSALGLWAGIRPCGRAASTCDLPLNGSSLEGGLRFGRQTGVKVKHLATVDQKHEDNGVLKDLHKCCFKGKSVSLAMFYRIARNALSSFSSKEPTGSQAEERYWDVVEKRKAHVTVHCAKIDTNFYASGFPISRSEPFSRHGWNLTELPSNPNSTLRHLGALSGVTVPWLNIRMLFSTSIWSRNPFHLPCIDYMHTGADNIWYSVPASQQQQLEEVVKSLLQEVGQDLTGLELLQTSMVSPSALHHAGVLVYRTVQQSGQFLVTFPGAFTASVSCGYCVSEAIPYGPTSWLPTGYQAAKEVRRLRAPSAFPMDKLLYLTALGELDHGNLPALVQVEALIEQLRDREVLLRKQLFAGGLQASARYGCHDNLHPSITEVRKRPRKWLPIEASERRCQTCQQLCYLSMVVEESENVVFCLECSLTHLGTYKSPNEKLKLMYRYDKEQMDALLDNLRSFLNAHKADL</sequence>
<dbReference type="SMART" id="SM00501">
    <property type="entry name" value="BRIGHT"/>
    <property type="match status" value="1"/>
</dbReference>
<evidence type="ECO:0000259" key="6">
    <source>
        <dbReference type="PROSITE" id="PS51183"/>
    </source>
</evidence>
<feature type="region of interest" description="Disordered" evidence="4">
    <location>
        <begin position="474"/>
        <end position="569"/>
    </location>
</feature>
<dbReference type="SMART" id="SM00545">
    <property type="entry name" value="JmjN"/>
    <property type="match status" value="1"/>
</dbReference>
<feature type="compositionally biased region" description="Polar residues" evidence="4">
    <location>
        <begin position="150"/>
        <end position="161"/>
    </location>
</feature>
<dbReference type="GeneTree" id="ENSGT00940000159220"/>
<dbReference type="PANTHER" id="PTHR10694">
    <property type="entry name" value="LYSINE-SPECIFIC DEMETHYLASE"/>
    <property type="match status" value="1"/>
</dbReference>
<feature type="domain" description="JmjC" evidence="7">
    <location>
        <begin position="907"/>
        <end position="1072"/>
    </location>
</feature>
<feature type="region of interest" description="Disordered" evidence="4">
    <location>
        <begin position="214"/>
        <end position="236"/>
    </location>
</feature>
<reference evidence="8" key="1">
    <citation type="submission" date="2025-08" db="UniProtKB">
        <authorList>
            <consortium name="Ensembl"/>
        </authorList>
    </citation>
    <scope>IDENTIFICATION</scope>
</reference>
<evidence type="ECO:0000313" key="8">
    <source>
        <dbReference type="Ensembl" id="ENSEBUP00000005554.1"/>
    </source>
</evidence>
<evidence type="ECO:0000256" key="1">
    <source>
        <dbReference type="ARBA" id="ARBA00004123"/>
    </source>
</evidence>
<keyword evidence="2" id="KW-0156">Chromatin regulator</keyword>
<dbReference type="GO" id="GO:0003677">
    <property type="term" value="F:DNA binding"/>
    <property type="evidence" value="ECO:0007669"/>
    <property type="project" value="InterPro"/>
</dbReference>
<dbReference type="GO" id="GO:0006338">
    <property type="term" value="P:chromatin remodeling"/>
    <property type="evidence" value="ECO:0007669"/>
    <property type="project" value="TreeGrafter"/>
</dbReference>
<feature type="region of interest" description="Disordered" evidence="4">
    <location>
        <begin position="143"/>
        <end position="174"/>
    </location>
</feature>
<evidence type="ECO:0000256" key="4">
    <source>
        <dbReference type="SAM" id="MobiDB-lite"/>
    </source>
</evidence>
<dbReference type="Pfam" id="PF02373">
    <property type="entry name" value="JmjC"/>
    <property type="match status" value="1"/>
</dbReference>
<dbReference type="Gene3D" id="1.10.150.60">
    <property type="entry name" value="ARID DNA-binding domain"/>
    <property type="match status" value="1"/>
</dbReference>
<dbReference type="SMART" id="SM00558">
    <property type="entry name" value="JmjC"/>
    <property type="match status" value="1"/>
</dbReference>
<feature type="compositionally biased region" description="Basic and acidic residues" evidence="4">
    <location>
        <begin position="162"/>
        <end position="174"/>
    </location>
</feature>
<evidence type="ECO:0000259" key="7">
    <source>
        <dbReference type="PROSITE" id="PS51184"/>
    </source>
</evidence>
<dbReference type="SUPFAM" id="SSF51197">
    <property type="entry name" value="Clavaminate synthase-like"/>
    <property type="match status" value="1"/>
</dbReference>
<feature type="domain" description="ARID" evidence="5">
    <location>
        <begin position="647"/>
        <end position="739"/>
    </location>
</feature>
<dbReference type="Gene3D" id="2.60.120.650">
    <property type="entry name" value="Cupin"/>
    <property type="match status" value="2"/>
</dbReference>
<evidence type="ECO:0000256" key="3">
    <source>
        <dbReference type="ARBA" id="ARBA00023242"/>
    </source>
</evidence>
<feature type="compositionally biased region" description="Acidic residues" evidence="4">
    <location>
        <begin position="223"/>
        <end position="234"/>
    </location>
</feature>
<feature type="compositionally biased region" description="Basic and acidic residues" evidence="4">
    <location>
        <begin position="38"/>
        <end position="50"/>
    </location>
</feature>
<dbReference type="Pfam" id="PF01388">
    <property type="entry name" value="ARID"/>
    <property type="match status" value="1"/>
</dbReference>
<reference evidence="8" key="2">
    <citation type="submission" date="2025-09" db="UniProtKB">
        <authorList>
            <consortium name="Ensembl"/>
        </authorList>
    </citation>
    <scope>IDENTIFICATION</scope>
</reference>
<comment type="subcellular location">
    <subcellularLocation>
        <location evidence="1">Nucleus</location>
    </subcellularLocation>
</comment>
<feature type="region of interest" description="Disordered" evidence="4">
    <location>
        <begin position="106"/>
        <end position="130"/>
    </location>
</feature>
<dbReference type="Pfam" id="PF02375">
    <property type="entry name" value="JmjN"/>
    <property type="match status" value="1"/>
</dbReference>
<dbReference type="InterPro" id="IPR003349">
    <property type="entry name" value="JmjN"/>
</dbReference>
<feature type="region of interest" description="Disordered" evidence="4">
    <location>
        <begin position="38"/>
        <end position="84"/>
    </location>
</feature>
<name>A0A8C4NGA0_EPTBU</name>
<evidence type="ECO:0000259" key="5">
    <source>
        <dbReference type="PROSITE" id="PS51011"/>
    </source>
</evidence>
<proteinExistence type="predicted"/>